<feature type="domain" description="EH" evidence="2">
    <location>
        <begin position="90"/>
        <end position="134"/>
    </location>
</feature>
<evidence type="ECO:0000259" key="2">
    <source>
        <dbReference type="PROSITE" id="PS50031"/>
    </source>
</evidence>
<dbReference type="EMBL" id="SSNZ01000001">
    <property type="protein sequence ID" value="THF52973.1"/>
    <property type="molecule type" value="Genomic_DNA"/>
</dbReference>
<accession>A0A4S4A3W8</accession>
<comment type="caution">
    <text evidence="3">The sequence shown here is derived from an EMBL/GenBank/DDBJ whole genome shotgun (WGS) entry which is preliminary data.</text>
</comment>
<organism evidence="3 4">
    <name type="scientific">Flavobacterium supellecticarium</name>
    <dbReference type="NCBI Taxonomy" id="2565924"/>
    <lineage>
        <taxon>Bacteria</taxon>
        <taxon>Pseudomonadati</taxon>
        <taxon>Bacteroidota</taxon>
        <taxon>Flavobacteriia</taxon>
        <taxon>Flavobacteriales</taxon>
        <taxon>Flavobacteriaceae</taxon>
        <taxon>Flavobacterium</taxon>
    </lineage>
</organism>
<keyword evidence="4" id="KW-1185">Reference proteome</keyword>
<sequence length="233" mass="27052">MRMRKYIKMLIISLMMATVMVPVQPVQGATAALGIFSLVTSAINKAIKAIDLKIQRAQNKVIWLQNAQKTLENTLTKLKLKEIGEWTDKQKKQYESYYEELTKVKSIISYYQRIRDVVEKQGLMVQEYGRLWNLLRQDANFTADELDYMEDVNSGILGESLQNIDHISLIVQSFTTKMSDAKRLELINEASNQIDKSYNRLRQFNNQNILLSVQRSKSLSEIESVKRYYGIQQ</sequence>
<dbReference type="PROSITE" id="PS50031">
    <property type="entry name" value="EH"/>
    <property type="match status" value="1"/>
</dbReference>
<feature type="signal peptide" evidence="1">
    <location>
        <begin position="1"/>
        <end position="28"/>
    </location>
</feature>
<reference evidence="3 4" key="1">
    <citation type="submission" date="2019-04" db="EMBL/GenBank/DDBJ databases">
        <title>Flavobacterium sp. nov. isolated from construction timber.</title>
        <authorList>
            <person name="Lin S.-Y."/>
            <person name="Chang C.-T."/>
            <person name="Young C.-C."/>
        </authorList>
    </citation>
    <scope>NUCLEOTIDE SEQUENCE [LARGE SCALE GENOMIC DNA]</scope>
    <source>
        <strain evidence="3 4">CC-CTC003</strain>
    </source>
</reference>
<feature type="chain" id="PRO_5020876154" evidence="1">
    <location>
        <begin position="29"/>
        <end position="233"/>
    </location>
</feature>
<gene>
    <name evidence="3" type="ORF">E6C50_01840</name>
</gene>
<dbReference type="Proteomes" id="UP000307507">
    <property type="component" value="Unassembled WGS sequence"/>
</dbReference>
<evidence type="ECO:0000313" key="4">
    <source>
        <dbReference type="Proteomes" id="UP000307507"/>
    </source>
</evidence>
<name>A0A4S4A3W8_9FLAO</name>
<evidence type="ECO:0000256" key="1">
    <source>
        <dbReference type="SAM" id="SignalP"/>
    </source>
</evidence>
<evidence type="ECO:0000313" key="3">
    <source>
        <dbReference type="EMBL" id="THF52973.1"/>
    </source>
</evidence>
<dbReference type="AlphaFoldDB" id="A0A4S4A3W8"/>
<dbReference type="OrthoDB" id="793529at2"/>
<proteinExistence type="predicted"/>
<keyword evidence="1" id="KW-0732">Signal</keyword>
<dbReference type="InterPro" id="IPR000261">
    <property type="entry name" value="EH_dom"/>
</dbReference>
<protein>
    <submittedName>
        <fullName evidence="3">Conjugal transfer protein TraI</fullName>
    </submittedName>
</protein>